<sequence length="93" mass="10944">MTLKRRSKRARCMSTGNHVSYEDGKQRAKQEHEQLQLDQVLTFPMQIQRREKQCHQLHRHSTATTRDLRLPGGLQFPQARAVHSTWPSALEHF</sequence>
<keyword evidence="2" id="KW-1185">Reference proteome</keyword>
<dbReference type="EMBL" id="ML979139">
    <property type="protein sequence ID" value="KAF1913426.1"/>
    <property type="molecule type" value="Genomic_DNA"/>
</dbReference>
<reference evidence="1" key="1">
    <citation type="journal article" date="2020" name="Stud. Mycol.">
        <title>101 Dothideomycetes genomes: a test case for predicting lifestyles and emergence of pathogens.</title>
        <authorList>
            <person name="Haridas S."/>
            <person name="Albert R."/>
            <person name="Binder M."/>
            <person name="Bloem J."/>
            <person name="Labutti K."/>
            <person name="Salamov A."/>
            <person name="Andreopoulos B."/>
            <person name="Baker S."/>
            <person name="Barry K."/>
            <person name="Bills G."/>
            <person name="Bluhm B."/>
            <person name="Cannon C."/>
            <person name="Castanera R."/>
            <person name="Culley D."/>
            <person name="Daum C."/>
            <person name="Ezra D."/>
            <person name="Gonzalez J."/>
            <person name="Henrissat B."/>
            <person name="Kuo A."/>
            <person name="Liang C."/>
            <person name="Lipzen A."/>
            <person name="Lutzoni F."/>
            <person name="Magnuson J."/>
            <person name="Mondo S."/>
            <person name="Nolan M."/>
            <person name="Ohm R."/>
            <person name="Pangilinan J."/>
            <person name="Park H.-J."/>
            <person name="Ramirez L."/>
            <person name="Alfaro M."/>
            <person name="Sun H."/>
            <person name="Tritt A."/>
            <person name="Yoshinaga Y."/>
            <person name="Zwiers L.-H."/>
            <person name="Turgeon B."/>
            <person name="Goodwin S."/>
            <person name="Spatafora J."/>
            <person name="Crous P."/>
            <person name="Grigoriev I."/>
        </authorList>
    </citation>
    <scope>NUCLEOTIDE SEQUENCE</scope>
    <source>
        <strain evidence="1">HMLAC05119</strain>
    </source>
</reference>
<evidence type="ECO:0000313" key="1">
    <source>
        <dbReference type="EMBL" id="KAF1913426.1"/>
    </source>
</evidence>
<dbReference type="Proteomes" id="UP000800096">
    <property type="component" value="Unassembled WGS sequence"/>
</dbReference>
<organism evidence="1 2">
    <name type="scientific">Ampelomyces quisqualis</name>
    <name type="common">Powdery mildew agent</name>
    <dbReference type="NCBI Taxonomy" id="50730"/>
    <lineage>
        <taxon>Eukaryota</taxon>
        <taxon>Fungi</taxon>
        <taxon>Dikarya</taxon>
        <taxon>Ascomycota</taxon>
        <taxon>Pezizomycotina</taxon>
        <taxon>Dothideomycetes</taxon>
        <taxon>Pleosporomycetidae</taxon>
        <taxon>Pleosporales</taxon>
        <taxon>Pleosporineae</taxon>
        <taxon>Phaeosphaeriaceae</taxon>
        <taxon>Ampelomyces</taxon>
    </lineage>
</organism>
<dbReference type="AlphaFoldDB" id="A0A6A5QF72"/>
<protein>
    <submittedName>
        <fullName evidence="1">Uncharacterized protein</fullName>
    </submittedName>
</protein>
<gene>
    <name evidence="1" type="ORF">BDU57DRAFT_356131</name>
</gene>
<proteinExistence type="predicted"/>
<name>A0A6A5QF72_AMPQU</name>
<accession>A0A6A5QF72</accession>
<evidence type="ECO:0000313" key="2">
    <source>
        <dbReference type="Proteomes" id="UP000800096"/>
    </source>
</evidence>